<name>A0A9P9ALW6_9HYPO</name>
<gene>
    <name evidence="8" type="ORF">B0T10DRAFT_410573</name>
</gene>
<keyword evidence="3" id="KW-0813">Transport</keyword>
<accession>A0A9P9ALW6</accession>
<organism evidence="8 9">
    <name type="scientific">Thelonectria olida</name>
    <dbReference type="NCBI Taxonomy" id="1576542"/>
    <lineage>
        <taxon>Eukaryota</taxon>
        <taxon>Fungi</taxon>
        <taxon>Dikarya</taxon>
        <taxon>Ascomycota</taxon>
        <taxon>Pezizomycotina</taxon>
        <taxon>Sordariomycetes</taxon>
        <taxon>Hypocreomycetidae</taxon>
        <taxon>Hypocreales</taxon>
        <taxon>Nectriaceae</taxon>
        <taxon>Thelonectria</taxon>
    </lineage>
</organism>
<evidence type="ECO:0000313" key="9">
    <source>
        <dbReference type="Proteomes" id="UP000777438"/>
    </source>
</evidence>
<proteinExistence type="inferred from homology"/>
<evidence type="ECO:0000256" key="4">
    <source>
        <dbReference type="ARBA" id="ARBA00022692"/>
    </source>
</evidence>
<dbReference type="GO" id="GO:0035673">
    <property type="term" value="F:oligopeptide transmembrane transporter activity"/>
    <property type="evidence" value="ECO:0007669"/>
    <property type="project" value="InterPro"/>
</dbReference>
<feature type="transmembrane region" description="Helical" evidence="7">
    <location>
        <begin position="33"/>
        <end position="55"/>
    </location>
</feature>
<evidence type="ECO:0000256" key="5">
    <source>
        <dbReference type="ARBA" id="ARBA00022989"/>
    </source>
</evidence>
<evidence type="ECO:0000313" key="8">
    <source>
        <dbReference type="EMBL" id="KAH6883930.1"/>
    </source>
</evidence>
<comment type="subcellular location">
    <subcellularLocation>
        <location evidence="1">Membrane</location>
        <topology evidence="1">Multi-pass membrane protein</topology>
    </subcellularLocation>
</comment>
<comment type="similarity">
    <text evidence="2">Belongs to the oligopeptide OPT transporter family.</text>
</comment>
<feature type="non-terminal residue" evidence="8">
    <location>
        <position position="1"/>
    </location>
</feature>
<evidence type="ECO:0000256" key="1">
    <source>
        <dbReference type="ARBA" id="ARBA00004141"/>
    </source>
</evidence>
<keyword evidence="6 7" id="KW-0472">Membrane</keyword>
<evidence type="ECO:0000256" key="3">
    <source>
        <dbReference type="ARBA" id="ARBA00022448"/>
    </source>
</evidence>
<sequence length="97" mass="10701">WDLVLHAFVLCHWLREPILAPSRKPDWFIKYNYVLAAALDGGTQILVFLLTYTVLGGVGPEIKFPKYWGNNADGNFDYCMRDPGAGSVAAGPTDLDG</sequence>
<evidence type="ECO:0000256" key="2">
    <source>
        <dbReference type="ARBA" id="ARBA00008807"/>
    </source>
</evidence>
<keyword evidence="5 7" id="KW-1133">Transmembrane helix</keyword>
<evidence type="ECO:0000256" key="6">
    <source>
        <dbReference type="ARBA" id="ARBA00023136"/>
    </source>
</evidence>
<reference evidence="8 9" key="1">
    <citation type="journal article" date="2021" name="Nat. Commun.">
        <title>Genetic determinants of endophytism in the Arabidopsis root mycobiome.</title>
        <authorList>
            <person name="Mesny F."/>
            <person name="Miyauchi S."/>
            <person name="Thiergart T."/>
            <person name="Pickel B."/>
            <person name="Atanasova L."/>
            <person name="Karlsson M."/>
            <person name="Huettel B."/>
            <person name="Barry K.W."/>
            <person name="Haridas S."/>
            <person name="Chen C."/>
            <person name="Bauer D."/>
            <person name="Andreopoulos W."/>
            <person name="Pangilinan J."/>
            <person name="LaButti K."/>
            <person name="Riley R."/>
            <person name="Lipzen A."/>
            <person name="Clum A."/>
            <person name="Drula E."/>
            <person name="Henrissat B."/>
            <person name="Kohler A."/>
            <person name="Grigoriev I.V."/>
            <person name="Martin F.M."/>
            <person name="Hacquard S."/>
        </authorList>
    </citation>
    <scope>NUCLEOTIDE SEQUENCE [LARGE SCALE GENOMIC DNA]</scope>
    <source>
        <strain evidence="8 9">MPI-CAGE-CH-0241</strain>
    </source>
</reference>
<dbReference type="Proteomes" id="UP000777438">
    <property type="component" value="Unassembled WGS sequence"/>
</dbReference>
<protein>
    <submittedName>
        <fullName evidence="8">Uncharacterized protein</fullName>
    </submittedName>
</protein>
<dbReference type="AlphaFoldDB" id="A0A9P9ALW6"/>
<dbReference type="OrthoDB" id="9986677at2759"/>
<dbReference type="InterPro" id="IPR004813">
    <property type="entry name" value="OPT"/>
</dbReference>
<dbReference type="GO" id="GO:0016020">
    <property type="term" value="C:membrane"/>
    <property type="evidence" value="ECO:0007669"/>
    <property type="project" value="UniProtKB-SubCell"/>
</dbReference>
<dbReference type="Pfam" id="PF03169">
    <property type="entry name" value="OPT"/>
    <property type="match status" value="1"/>
</dbReference>
<keyword evidence="4 7" id="KW-0812">Transmembrane</keyword>
<keyword evidence="9" id="KW-1185">Reference proteome</keyword>
<dbReference type="EMBL" id="JAGPYM010000022">
    <property type="protein sequence ID" value="KAH6883930.1"/>
    <property type="molecule type" value="Genomic_DNA"/>
</dbReference>
<comment type="caution">
    <text evidence="8">The sequence shown here is derived from an EMBL/GenBank/DDBJ whole genome shotgun (WGS) entry which is preliminary data.</text>
</comment>
<evidence type="ECO:0000256" key="7">
    <source>
        <dbReference type="SAM" id="Phobius"/>
    </source>
</evidence>